<comment type="similarity">
    <text evidence="2 8">Belongs to the acetyltransferase family. EctA subfamily.</text>
</comment>
<evidence type="ECO:0000256" key="1">
    <source>
        <dbReference type="ARBA" id="ARBA00004978"/>
    </source>
</evidence>
<comment type="function">
    <text evidence="8">Catalyzes the acetylation of L-2,4-diaminobutyrate (DABA) to gamma-N-acetyl-alpha,gamma-diaminobutyric acid (ADABA) with acetyl coenzyme A.</text>
</comment>
<evidence type="ECO:0000313" key="10">
    <source>
        <dbReference type="EMBL" id="GAA5189651.1"/>
    </source>
</evidence>
<comment type="caution">
    <text evidence="10">The sequence shown here is derived from an EMBL/GenBank/DDBJ whole genome shotgun (WGS) entry which is preliminary data.</text>
</comment>
<keyword evidence="5 8" id="KW-0808">Transferase</keyword>
<organism evidence="10 11">
    <name type="scientific">Ferrimonas gelatinilytica</name>
    <dbReference type="NCBI Taxonomy" id="1255257"/>
    <lineage>
        <taxon>Bacteria</taxon>
        <taxon>Pseudomonadati</taxon>
        <taxon>Pseudomonadota</taxon>
        <taxon>Gammaproteobacteria</taxon>
        <taxon>Alteromonadales</taxon>
        <taxon>Ferrimonadaceae</taxon>
        <taxon>Ferrimonas</taxon>
    </lineage>
</organism>
<evidence type="ECO:0000256" key="7">
    <source>
        <dbReference type="ARBA" id="ARBA00048924"/>
    </source>
</evidence>
<proteinExistence type="inferred from homology"/>
<evidence type="ECO:0000256" key="2">
    <source>
        <dbReference type="ARBA" id="ARBA00010712"/>
    </source>
</evidence>
<dbReference type="InterPro" id="IPR016181">
    <property type="entry name" value="Acyl_CoA_acyltransferase"/>
</dbReference>
<feature type="domain" description="N-acetyltransferase" evidence="9">
    <location>
        <begin position="6"/>
        <end position="160"/>
    </location>
</feature>
<evidence type="ECO:0000256" key="6">
    <source>
        <dbReference type="ARBA" id="ARBA00023315"/>
    </source>
</evidence>
<evidence type="ECO:0000313" key="11">
    <source>
        <dbReference type="Proteomes" id="UP001501600"/>
    </source>
</evidence>
<evidence type="ECO:0000259" key="9">
    <source>
        <dbReference type="PROSITE" id="PS51186"/>
    </source>
</evidence>
<accession>A0ABP9S176</accession>
<dbReference type="RefSeq" id="WP_345316185.1">
    <property type="nucleotide sequence ID" value="NZ_BAABLF010000006.1"/>
</dbReference>
<dbReference type="Proteomes" id="UP001501600">
    <property type="component" value="Unassembled WGS sequence"/>
</dbReference>
<dbReference type="Gene3D" id="3.40.630.30">
    <property type="match status" value="1"/>
</dbReference>
<sequence>MSGLNTTFTTPDATDAVELHALVKNSPPLDPNSLYCNLLQCSHFADTAIAARQDGRLIGFISGYRIPERPNTLFVWQVVVAAEARGQGLAHRMLCQLLAKPACRDVSFLETTITPDNDASWALFKRLQRTLECDGKESVQFDQQRHFQDQHQTEMQFRIGPFTQQKVIS</sequence>
<dbReference type="EC" id="2.3.1.178" evidence="3 8"/>
<dbReference type="CDD" id="cd04301">
    <property type="entry name" value="NAT_SF"/>
    <property type="match status" value="1"/>
</dbReference>
<dbReference type="InterPro" id="IPR000182">
    <property type="entry name" value="GNAT_dom"/>
</dbReference>
<evidence type="ECO:0000256" key="3">
    <source>
        <dbReference type="ARBA" id="ARBA00012355"/>
    </source>
</evidence>
<gene>
    <name evidence="8 10" type="primary">ectA</name>
    <name evidence="10" type="ORF">GCM10025772_12520</name>
</gene>
<evidence type="ECO:0000256" key="4">
    <source>
        <dbReference type="ARBA" id="ARBA00017935"/>
    </source>
</evidence>
<evidence type="ECO:0000256" key="5">
    <source>
        <dbReference type="ARBA" id="ARBA00022679"/>
    </source>
</evidence>
<dbReference type="InterPro" id="IPR012772">
    <property type="entry name" value="Ectoine_EctA"/>
</dbReference>
<reference evidence="11" key="1">
    <citation type="journal article" date="2019" name="Int. J. Syst. Evol. Microbiol.">
        <title>The Global Catalogue of Microorganisms (GCM) 10K type strain sequencing project: providing services to taxonomists for standard genome sequencing and annotation.</title>
        <authorList>
            <consortium name="The Broad Institute Genomics Platform"/>
            <consortium name="The Broad Institute Genome Sequencing Center for Infectious Disease"/>
            <person name="Wu L."/>
            <person name="Ma J."/>
        </authorList>
    </citation>
    <scope>NUCLEOTIDE SEQUENCE [LARGE SCALE GENOMIC DNA]</scope>
    <source>
        <strain evidence="11">JCM 18720</strain>
    </source>
</reference>
<comment type="catalytic activity">
    <reaction evidence="7 8">
        <text>L-2,4-diaminobutanoate + acetyl-CoA = (2S)-4-acetamido-2-aminobutanoate + CoA + H(+)</text>
        <dbReference type="Rhea" id="RHEA:16901"/>
        <dbReference type="ChEBI" id="CHEBI:15378"/>
        <dbReference type="ChEBI" id="CHEBI:57287"/>
        <dbReference type="ChEBI" id="CHEBI:57288"/>
        <dbReference type="ChEBI" id="CHEBI:58761"/>
        <dbReference type="ChEBI" id="CHEBI:58929"/>
        <dbReference type="EC" id="2.3.1.178"/>
    </reaction>
</comment>
<dbReference type="Pfam" id="PF00583">
    <property type="entry name" value="Acetyltransf_1"/>
    <property type="match status" value="1"/>
</dbReference>
<comment type="pathway">
    <text evidence="1 8">Amine and polyamine biosynthesis; ectoine biosynthesis; L-ectoine from L-aspartate 4-semialdehyde: step 2/3.</text>
</comment>
<keyword evidence="6 8" id="KW-0012">Acyltransferase</keyword>
<dbReference type="EMBL" id="BAABLF010000006">
    <property type="protein sequence ID" value="GAA5189651.1"/>
    <property type="molecule type" value="Genomic_DNA"/>
</dbReference>
<dbReference type="PROSITE" id="PS51186">
    <property type="entry name" value="GNAT"/>
    <property type="match status" value="1"/>
</dbReference>
<protein>
    <recommendedName>
        <fullName evidence="4 8">L-2,4-diaminobutyric acid acetyltransferase</fullName>
        <shortName evidence="8">DABA acetyltransferase</shortName>
        <ecNumber evidence="3 8">2.3.1.178</ecNumber>
    </recommendedName>
</protein>
<dbReference type="SUPFAM" id="SSF55729">
    <property type="entry name" value="Acyl-CoA N-acyltransferases (Nat)"/>
    <property type="match status" value="1"/>
</dbReference>
<evidence type="ECO:0000256" key="8">
    <source>
        <dbReference type="RuleBase" id="RU365045"/>
    </source>
</evidence>
<dbReference type="NCBIfam" id="TIGR02406">
    <property type="entry name" value="ectoine_EctA"/>
    <property type="match status" value="1"/>
</dbReference>
<name>A0ABP9S176_9GAMM</name>
<keyword evidence="11" id="KW-1185">Reference proteome</keyword>